<reference evidence="2 3" key="1">
    <citation type="journal article" date="2013" name="Int. J. Syst. Evol. Microbiol.">
        <title>Marinoscillum luteum sp. nov., isolated from marine sediment.</title>
        <authorList>
            <person name="Cha I.T."/>
            <person name="Park S.J."/>
            <person name="Kim S.J."/>
            <person name="Kim J.G."/>
            <person name="Jung M.Y."/>
            <person name="Shin K.S."/>
            <person name="Kwon K.K."/>
            <person name="Yang S.H."/>
            <person name="Seo Y.S."/>
            <person name="Rhee S.K."/>
        </authorList>
    </citation>
    <scope>NUCLEOTIDE SEQUENCE [LARGE SCALE GENOMIC DNA]</scope>
    <source>
        <strain evidence="2 3">KCTC 23939</strain>
    </source>
</reference>
<dbReference type="SUPFAM" id="SSF52540">
    <property type="entry name" value="P-loop containing nucleoside triphosphate hydrolases"/>
    <property type="match status" value="1"/>
</dbReference>
<gene>
    <name evidence="2" type="ORF">ACHKAR_05620</name>
</gene>
<sequence>MSNTVSIYNFKGGVGKTTTALNLGISWSRSFKVLLIDFDPQCNLTNAITIEEPRNTIYNNIRNLLHDHDPDIEPLEITPYLHIIPGDFQMTQIESNNQFISFGTGIIARLLSSQRREYDFIIMDCPTNFGVLVKAILGSSKNILIPAQADSFSITGIQTLMGYLNMVENSLLNILGVFFNMYNGNLILSQEKFNEAKNSFGNLILDTTVSRSIKVGEALDIGQAISDYSPDNTAAVEFMKLSDELLAKFLGNVSSHVVLENLNLQE</sequence>
<name>A0ABW7N5S1_9BACT</name>
<evidence type="ECO:0000313" key="2">
    <source>
        <dbReference type="EMBL" id="MFH6982904.1"/>
    </source>
</evidence>
<evidence type="ECO:0000259" key="1">
    <source>
        <dbReference type="Pfam" id="PF13614"/>
    </source>
</evidence>
<dbReference type="Gene3D" id="3.40.50.300">
    <property type="entry name" value="P-loop containing nucleotide triphosphate hydrolases"/>
    <property type="match status" value="1"/>
</dbReference>
<dbReference type="InterPro" id="IPR027417">
    <property type="entry name" value="P-loop_NTPase"/>
</dbReference>
<evidence type="ECO:0000313" key="3">
    <source>
        <dbReference type="Proteomes" id="UP001610063"/>
    </source>
</evidence>
<dbReference type="RefSeq" id="WP_395416529.1">
    <property type="nucleotide sequence ID" value="NZ_JBIPKE010000013.1"/>
</dbReference>
<keyword evidence="3" id="KW-1185">Reference proteome</keyword>
<feature type="domain" description="AAA" evidence="1">
    <location>
        <begin position="3"/>
        <end position="171"/>
    </location>
</feature>
<organism evidence="2 3">
    <name type="scientific">Marinoscillum luteum</name>
    <dbReference type="NCBI Taxonomy" id="861051"/>
    <lineage>
        <taxon>Bacteria</taxon>
        <taxon>Pseudomonadati</taxon>
        <taxon>Bacteroidota</taxon>
        <taxon>Cytophagia</taxon>
        <taxon>Cytophagales</taxon>
        <taxon>Reichenbachiellaceae</taxon>
        <taxon>Marinoscillum</taxon>
    </lineage>
</organism>
<dbReference type="InterPro" id="IPR025669">
    <property type="entry name" value="AAA_dom"/>
</dbReference>
<accession>A0ABW7N5S1</accession>
<dbReference type="InterPro" id="IPR050678">
    <property type="entry name" value="DNA_Partitioning_ATPase"/>
</dbReference>
<dbReference type="Proteomes" id="UP001610063">
    <property type="component" value="Unassembled WGS sequence"/>
</dbReference>
<dbReference type="Pfam" id="PF13614">
    <property type="entry name" value="AAA_31"/>
    <property type="match status" value="1"/>
</dbReference>
<dbReference type="PANTHER" id="PTHR13696:SF99">
    <property type="entry name" value="COBYRINIC ACID AC-DIAMIDE SYNTHASE"/>
    <property type="match status" value="1"/>
</dbReference>
<protein>
    <submittedName>
        <fullName evidence="2">ParA family protein</fullName>
    </submittedName>
</protein>
<dbReference type="PANTHER" id="PTHR13696">
    <property type="entry name" value="P-LOOP CONTAINING NUCLEOSIDE TRIPHOSPHATE HYDROLASE"/>
    <property type="match status" value="1"/>
</dbReference>
<proteinExistence type="predicted"/>
<dbReference type="CDD" id="cd02042">
    <property type="entry name" value="ParAB_family"/>
    <property type="match status" value="1"/>
</dbReference>
<comment type="caution">
    <text evidence="2">The sequence shown here is derived from an EMBL/GenBank/DDBJ whole genome shotgun (WGS) entry which is preliminary data.</text>
</comment>
<dbReference type="EMBL" id="JBIPKE010000013">
    <property type="protein sequence ID" value="MFH6982904.1"/>
    <property type="molecule type" value="Genomic_DNA"/>
</dbReference>